<evidence type="ECO:0000313" key="15">
    <source>
        <dbReference type="Proteomes" id="UP000494206"/>
    </source>
</evidence>
<dbReference type="PANTHER" id="PTHR12924">
    <property type="entry name" value="TRANSLOCON-ASSOCIATED PROTEIN, ALPHA SUBUNIT"/>
    <property type="match status" value="1"/>
</dbReference>
<comment type="function">
    <text evidence="9">TRAP proteins are part of a complex whose function is to bind calcium to the ER membrane and thereby regulate the retention of ER resident proteins. May be involved in the recycling of the translocation apparatus after completion of the translocation process or may function as a membrane-bound chaperone facilitating folding of translocated proteins.</text>
</comment>
<feature type="chain" id="PRO_5035793278" description="Translocon-associated protein subunit alpha" evidence="13">
    <location>
        <begin position="20"/>
        <end position="255"/>
    </location>
</feature>
<evidence type="ECO:0000256" key="2">
    <source>
        <dbReference type="ARBA" id="ARBA00006776"/>
    </source>
</evidence>
<evidence type="ECO:0000256" key="3">
    <source>
        <dbReference type="ARBA" id="ARBA00020280"/>
    </source>
</evidence>
<accession>A0A8S1F5S8</accession>
<organism evidence="14 15">
    <name type="scientific">Caenorhabditis bovis</name>
    <dbReference type="NCBI Taxonomy" id="2654633"/>
    <lineage>
        <taxon>Eukaryota</taxon>
        <taxon>Metazoa</taxon>
        <taxon>Ecdysozoa</taxon>
        <taxon>Nematoda</taxon>
        <taxon>Chromadorea</taxon>
        <taxon>Rhabditida</taxon>
        <taxon>Rhabditina</taxon>
        <taxon>Rhabditomorpha</taxon>
        <taxon>Rhabditoidea</taxon>
        <taxon>Rhabditidae</taxon>
        <taxon>Peloderinae</taxon>
        <taxon>Caenorhabditis</taxon>
    </lineage>
</organism>
<evidence type="ECO:0000256" key="6">
    <source>
        <dbReference type="ARBA" id="ARBA00022824"/>
    </source>
</evidence>
<name>A0A8S1F5S8_9PELO</name>
<keyword evidence="4 12" id="KW-0812">Transmembrane</keyword>
<evidence type="ECO:0000256" key="8">
    <source>
        <dbReference type="ARBA" id="ARBA00023136"/>
    </source>
</evidence>
<keyword evidence="8 12" id="KW-0472">Membrane</keyword>
<keyword evidence="6" id="KW-0256">Endoplasmic reticulum</keyword>
<dbReference type="EMBL" id="CADEPM010000006">
    <property type="protein sequence ID" value="CAB3407815.1"/>
    <property type="molecule type" value="Genomic_DNA"/>
</dbReference>
<proteinExistence type="inferred from homology"/>
<dbReference type="Pfam" id="PF03896">
    <property type="entry name" value="TRAP_alpha"/>
    <property type="match status" value="1"/>
</dbReference>
<keyword evidence="5 13" id="KW-0732">Signal</keyword>
<evidence type="ECO:0000256" key="13">
    <source>
        <dbReference type="SAM" id="SignalP"/>
    </source>
</evidence>
<comment type="caution">
    <text evidence="14">The sequence shown here is derived from an EMBL/GenBank/DDBJ whole genome shotgun (WGS) entry which is preliminary data.</text>
</comment>
<gene>
    <name evidence="14" type="ORF">CBOVIS_LOCUS9680</name>
</gene>
<comment type="subcellular location">
    <subcellularLocation>
        <location evidence="1">Endoplasmic reticulum membrane</location>
        <topology evidence="1">Single-pass type I membrane protein</topology>
    </subcellularLocation>
</comment>
<comment type="subunit">
    <text evidence="10">Heterotetramer of TRAP-alpha, TRAP-beta, TRAP-delta and TRAP-gamma. Interacts with palmitoylated calnexin (CALX), the interaction is required for efficient folding of glycosylated proteins.</text>
</comment>
<dbReference type="GO" id="GO:0005789">
    <property type="term" value="C:endoplasmic reticulum membrane"/>
    <property type="evidence" value="ECO:0007669"/>
    <property type="project" value="UniProtKB-SubCell"/>
</dbReference>
<evidence type="ECO:0000313" key="14">
    <source>
        <dbReference type="EMBL" id="CAB3407815.1"/>
    </source>
</evidence>
<evidence type="ECO:0000256" key="12">
    <source>
        <dbReference type="SAM" id="Phobius"/>
    </source>
</evidence>
<evidence type="ECO:0000256" key="10">
    <source>
        <dbReference type="ARBA" id="ARBA00025854"/>
    </source>
</evidence>
<dbReference type="PANTHER" id="PTHR12924:SF0">
    <property type="entry name" value="TRANSLOCON-ASSOCIATED PROTEIN SUBUNIT ALPHA"/>
    <property type="match status" value="1"/>
</dbReference>
<keyword evidence="15" id="KW-1185">Reference proteome</keyword>
<feature type="signal peptide" evidence="13">
    <location>
        <begin position="1"/>
        <end position="19"/>
    </location>
</feature>
<dbReference type="AlphaFoldDB" id="A0A8S1F5S8"/>
<keyword evidence="7 12" id="KW-1133">Transmembrane helix</keyword>
<evidence type="ECO:0000256" key="9">
    <source>
        <dbReference type="ARBA" id="ARBA00025620"/>
    </source>
</evidence>
<evidence type="ECO:0000256" key="5">
    <source>
        <dbReference type="ARBA" id="ARBA00022729"/>
    </source>
</evidence>
<sequence>MKLSTVLFLAVFGFCAVFAADVVDGEVSDDGQKVVEEDDLTVGPSPDVSVAFHFVQPADANTLNEVYGGKPVKFLIGFHNKGEKDYVVKFSETSFRFPMDFNYYLQNFTRGEYNRRVPPKQSTTLDYGFYAHESFSGRNLGLVVNLHYEDADGKYYINNVYNQTVAILEDDSGFNGETGFMFLIFVGLGIGALYLCNQFLSKLSRKSGIQKRTVVEQGTTNGEVDYEWIPNHVIKTSEKKSPVGSPKSRKAKKTD</sequence>
<dbReference type="InterPro" id="IPR005595">
    <property type="entry name" value="TRAP_alpha"/>
</dbReference>
<evidence type="ECO:0000256" key="1">
    <source>
        <dbReference type="ARBA" id="ARBA00004115"/>
    </source>
</evidence>
<evidence type="ECO:0000256" key="11">
    <source>
        <dbReference type="ARBA" id="ARBA00031071"/>
    </source>
</evidence>
<feature type="transmembrane region" description="Helical" evidence="12">
    <location>
        <begin position="179"/>
        <end position="196"/>
    </location>
</feature>
<dbReference type="OrthoDB" id="1926781at2759"/>
<protein>
    <recommendedName>
        <fullName evidence="3">Translocon-associated protein subunit alpha</fullName>
    </recommendedName>
    <alternativeName>
        <fullName evidence="11">Signal sequence receptor subunit alpha</fullName>
    </alternativeName>
</protein>
<reference evidence="14 15" key="1">
    <citation type="submission" date="2020-04" db="EMBL/GenBank/DDBJ databases">
        <authorList>
            <person name="Laetsch R D."/>
            <person name="Stevens L."/>
            <person name="Kumar S."/>
            <person name="Blaxter L. M."/>
        </authorList>
    </citation>
    <scope>NUCLEOTIDE SEQUENCE [LARGE SCALE GENOMIC DNA]</scope>
</reference>
<evidence type="ECO:0000256" key="4">
    <source>
        <dbReference type="ARBA" id="ARBA00022692"/>
    </source>
</evidence>
<dbReference type="Proteomes" id="UP000494206">
    <property type="component" value="Unassembled WGS sequence"/>
</dbReference>
<comment type="similarity">
    <text evidence="2">Belongs to the TRAP-alpha family.</text>
</comment>
<evidence type="ECO:0000256" key="7">
    <source>
        <dbReference type="ARBA" id="ARBA00022989"/>
    </source>
</evidence>